<dbReference type="OrthoDB" id="361532at2759"/>
<comment type="caution">
    <text evidence="3">The sequence shown here is derived from an EMBL/GenBank/DDBJ whole genome shotgun (WGS) entry which is preliminary data.</text>
</comment>
<proteinExistence type="predicted"/>
<keyword evidence="2" id="KW-1133">Transmembrane helix</keyword>
<evidence type="ECO:0000256" key="2">
    <source>
        <dbReference type="SAM" id="Phobius"/>
    </source>
</evidence>
<keyword evidence="2" id="KW-0472">Membrane</keyword>
<reference evidence="3 4" key="1">
    <citation type="journal article" date="2018" name="Mol. Biol. Evol.">
        <title>Analysis of the draft genome of the red seaweed Gracilariopsis chorda provides insights into genome size evolution in Rhodophyta.</title>
        <authorList>
            <person name="Lee J."/>
            <person name="Yang E.C."/>
            <person name="Graf L."/>
            <person name="Yang J.H."/>
            <person name="Qiu H."/>
            <person name="Zel Zion U."/>
            <person name="Chan C.X."/>
            <person name="Stephens T.G."/>
            <person name="Weber A.P.M."/>
            <person name="Boo G.H."/>
            <person name="Boo S.M."/>
            <person name="Kim K.M."/>
            <person name="Shin Y."/>
            <person name="Jung M."/>
            <person name="Lee S.J."/>
            <person name="Yim H.S."/>
            <person name="Lee J.H."/>
            <person name="Bhattacharya D."/>
            <person name="Yoon H.S."/>
        </authorList>
    </citation>
    <scope>NUCLEOTIDE SEQUENCE [LARGE SCALE GENOMIC DNA]</scope>
    <source>
        <strain evidence="3 4">SKKU-2015</strain>
        <tissue evidence="3">Whole body</tissue>
    </source>
</reference>
<keyword evidence="4" id="KW-1185">Reference proteome</keyword>
<feature type="compositionally biased region" description="Basic and acidic residues" evidence="1">
    <location>
        <begin position="77"/>
        <end position="101"/>
    </location>
</feature>
<feature type="compositionally biased region" description="Pro residues" evidence="1">
    <location>
        <begin position="149"/>
        <end position="160"/>
    </location>
</feature>
<dbReference type="EMBL" id="NBIV01000023">
    <property type="protein sequence ID" value="PXF47581.1"/>
    <property type="molecule type" value="Genomic_DNA"/>
</dbReference>
<feature type="transmembrane region" description="Helical" evidence="2">
    <location>
        <begin position="15"/>
        <end position="34"/>
    </location>
</feature>
<organism evidence="3 4">
    <name type="scientific">Gracilariopsis chorda</name>
    <dbReference type="NCBI Taxonomy" id="448386"/>
    <lineage>
        <taxon>Eukaryota</taxon>
        <taxon>Rhodophyta</taxon>
        <taxon>Florideophyceae</taxon>
        <taxon>Rhodymeniophycidae</taxon>
        <taxon>Gracilariales</taxon>
        <taxon>Gracilariaceae</taxon>
        <taxon>Gracilariopsis</taxon>
    </lineage>
</organism>
<gene>
    <name evidence="3" type="ORF">BWQ96_02725</name>
</gene>
<evidence type="ECO:0000313" key="4">
    <source>
        <dbReference type="Proteomes" id="UP000247409"/>
    </source>
</evidence>
<protein>
    <submittedName>
        <fullName evidence="3">Uncharacterized protein</fullName>
    </submittedName>
</protein>
<dbReference type="Proteomes" id="UP000247409">
    <property type="component" value="Unassembled WGS sequence"/>
</dbReference>
<sequence>MCFIGLPNRISRDEATMIIIVNLFFPGVGTIIASCLGTHGGAAICVGILQLCLFPVLIGWIWALCWGLELRKRAIHKGGDGRGVDEEQGAKRGSSHEEQDHYPGSPSRGGQKEYVTPPPPVSHQLGSEGMGDTHGIPSAPYPSDHYSPQVPPAPPSAPPM</sequence>
<feature type="transmembrane region" description="Helical" evidence="2">
    <location>
        <begin position="40"/>
        <end position="68"/>
    </location>
</feature>
<dbReference type="AlphaFoldDB" id="A0A2V3IZL1"/>
<name>A0A2V3IZL1_9FLOR</name>
<keyword evidence="2" id="KW-0812">Transmembrane</keyword>
<accession>A0A2V3IZL1</accession>
<evidence type="ECO:0000256" key="1">
    <source>
        <dbReference type="SAM" id="MobiDB-lite"/>
    </source>
</evidence>
<feature type="region of interest" description="Disordered" evidence="1">
    <location>
        <begin position="77"/>
        <end position="160"/>
    </location>
</feature>
<evidence type="ECO:0000313" key="3">
    <source>
        <dbReference type="EMBL" id="PXF47581.1"/>
    </source>
</evidence>